<dbReference type="AlphaFoldDB" id="A0A2I1PDH7"/>
<dbReference type="GO" id="GO:0005524">
    <property type="term" value="F:ATP binding"/>
    <property type="evidence" value="ECO:0007669"/>
    <property type="project" value="UniProtKB-KW"/>
</dbReference>
<dbReference type="PANTHER" id="PTHR43335">
    <property type="entry name" value="ABC TRANSPORTER, ATP-BINDING PROTEIN"/>
    <property type="match status" value="1"/>
</dbReference>
<dbReference type="SUPFAM" id="SSF52540">
    <property type="entry name" value="P-loop containing nucleoside triphosphate hydrolases"/>
    <property type="match status" value="1"/>
</dbReference>
<evidence type="ECO:0000313" key="6">
    <source>
        <dbReference type="EMBL" id="PKZ42693.1"/>
    </source>
</evidence>
<dbReference type="InterPro" id="IPR027417">
    <property type="entry name" value="P-loop_NTPase"/>
</dbReference>
<protein>
    <submittedName>
        <fullName evidence="6">ABC transporter ATP-binding protein</fullName>
    </submittedName>
</protein>
<accession>A0A2I1PDH7</accession>
<dbReference type="GO" id="GO:0016887">
    <property type="term" value="F:ATP hydrolysis activity"/>
    <property type="evidence" value="ECO:0007669"/>
    <property type="project" value="InterPro"/>
</dbReference>
<keyword evidence="2" id="KW-0813">Transport</keyword>
<feature type="domain" description="ABC transporter" evidence="5">
    <location>
        <begin position="3"/>
        <end position="195"/>
    </location>
</feature>
<sequence length="210" mass="22592">MVPDVRRTVLLGANGAGKTTLVETLAGLRRPSTGRVHRSGQAAFVAQYSGRFRGLRVAEQVAYSAWLAGRDRAALPREVDRALALTDLGGLRDRPVMQLSGGEARRLALAEGLAAPGELVILDEPTAGLDPLQRALFHQAVDRVDRPVLVTTHLVEDLADEADHVTLLDAGQVVFDGSPADFVRVDGQTLSPQAAFSVRVQRAWGLEWVC</sequence>
<dbReference type="Proteomes" id="UP000234206">
    <property type="component" value="Unassembled WGS sequence"/>
</dbReference>
<evidence type="ECO:0000256" key="4">
    <source>
        <dbReference type="ARBA" id="ARBA00022840"/>
    </source>
</evidence>
<dbReference type="PANTHER" id="PTHR43335:SF2">
    <property type="entry name" value="ABC TRANSPORTER, ATP-BINDING PROTEIN"/>
    <property type="match status" value="1"/>
</dbReference>
<dbReference type="EMBL" id="PKIZ01000001">
    <property type="protein sequence ID" value="PKZ42693.1"/>
    <property type="molecule type" value="Genomic_DNA"/>
</dbReference>
<dbReference type="InterPro" id="IPR003593">
    <property type="entry name" value="AAA+_ATPase"/>
</dbReference>
<dbReference type="Gene3D" id="3.40.50.300">
    <property type="entry name" value="P-loop containing nucleotide triphosphate hydrolases"/>
    <property type="match status" value="1"/>
</dbReference>
<keyword evidence="7" id="KW-1185">Reference proteome</keyword>
<gene>
    <name evidence="6" type="ORF">CYJ76_00010</name>
</gene>
<dbReference type="PROSITE" id="PS00211">
    <property type="entry name" value="ABC_TRANSPORTER_1"/>
    <property type="match status" value="1"/>
</dbReference>
<proteinExistence type="inferred from homology"/>
<keyword evidence="3" id="KW-0547">Nucleotide-binding</keyword>
<organism evidence="6 7">
    <name type="scientific">Kytococcus schroeteri</name>
    <dbReference type="NCBI Taxonomy" id="138300"/>
    <lineage>
        <taxon>Bacteria</taxon>
        <taxon>Bacillati</taxon>
        <taxon>Actinomycetota</taxon>
        <taxon>Actinomycetes</taxon>
        <taxon>Micrococcales</taxon>
        <taxon>Kytococcaceae</taxon>
        <taxon>Kytococcus</taxon>
    </lineage>
</organism>
<evidence type="ECO:0000313" key="7">
    <source>
        <dbReference type="Proteomes" id="UP000234206"/>
    </source>
</evidence>
<name>A0A2I1PDH7_9MICO</name>
<keyword evidence="4 6" id="KW-0067">ATP-binding</keyword>
<evidence type="ECO:0000259" key="5">
    <source>
        <dbReference type="PROSITE" id="PS50893"/>
    </source>
</evidence>
<comment type="caution">
    <text evidence="6">The sequence shown here is derived from an EMBL/GenBank/DDBJ whole genome shotgun (WGS) entry which is preliminary data.</text>
</comment>
<evidence type="ECO:0000256" key="1">
    <source>
        <dbReference type="ARBA" id="ARBA00005417"/>
    </source>
</evidence>
<reference evidence="6 7" key="1">
    <citation type="submission" date="2017-12" db="EMBL/GenBank/DDBJ databases">
        <title>Phylogenetic diversity of female urinary microbiome.</title>
        <authorList>
            <person name="Thomas-White K."/>
            <person name="Wolfe A.J."/>
        </authorList>
    </citation>
    <scope>NUCLEOTIDE SEQUENCE [LARGE SCALE GENOMIC DNA]</scope>
    <source>
        <strain evidence="6 7">UMB1298</strain>
    </source>
</reference>
<dbReference type="PROSITE" id="PS50893">
    <property type="entry name" value="ABC_TRANSPORTER_2"/>
    <property type="match status" value="1"/>
</dbReference>
<comment type="similarity">
    <text evidence="1">Belongs to the ABC transporter superfamily.</text>
</comment>
<dbReference type="SMART" id="SM00382">
    <property type="entry name" value="AAA"/>
    <property type="match status" value="1"/>
</dbReference>
<dbReference type="Pfam" id="PF00005">
    <property type="entry name" value="ABC_tran"/>
    <property type="match status" value="1"/>
</dbReference>
<dbReference type="InterPro" id="IPR017871">
    <property type="entry name" value="ABC_transporter-like_CS"/>
</dbReference>
<dbReference type="InterPro" id="IPR003439">
    <property type="entry name" value="ABC_transporter-like_ATP-bd"/>
</dbReference>
<evidence type="ECO:0000256" key="3">
    <source>
        <dbReference type="ARBA" id="ARBA00022741"/>
    </source>
</evidence>
<evidence type="ECO:0000256" key="2">
    <source>
        <dbReference type="ARBA" id="ARBA00022448"/>
    </source>
</evidence>